<dbReference type="InterPro" id="IPR004027">
    <property type="entry name" value="SEC_C_motif"/>
</dbReference>
<evidence type="ECO:0000313" key="4">
    <source>
        <dbReference type="EMBL" id="MDI9238025.1"/>
    </source>
</evidence>
<dbReference type="PANTHER" id="PTHR33747:SF1">
    <property type="entry name" value="ADENYLATE CYCLASE-ASSOCIATED CAP C-TERMINAL DOMAIN-CONTAINING PROTEIN"/>
    <property type="match status" value="1"/>
</dbReference>
<comment type="similarity">
    <text evidence="1 2">Belongs to the UPF0225 family.</text>
</comment>
<dbReference type="RefSeq" id="WP_283211514.1">
    <property type="nucleotide sequence ID" value="NZ_JASGBI010000001.1"/>
</dbReference>
<comment type="caution">
    <text evidence="4">The sequence shown here is derived from an EMBL/GenBank/DDBJ whole genome shotgun (WGS) entry which is preliminary data.</text>
</comment>
<name>A0ABT6XDP1_9GAMM</name>
<organism evidence="4 5">
    <name type="scientific">Lysobacter stagni</name>
    <dbReference type="NCBI Taxonomy" id="3045172"/>
    <lineage>
        <taxon>Bacteria</taxon>
        <taxon>Pseudomonadati</taxon>
        <taxon>Pseudomonadota</taxon>
        <taxon>Gammaproteobacteria</taxon>
        <taxon>Lysobacterales</taxon>
        <taxon>Lysobacteraceae</taxon>
        <taxon>Lysobacter</taxon>
    </lineage>
</organism>
<sequence length="127" mass="13966">MTDCPCGSRRSYAACCGPLHAGAPAADAEALMRSRYSAYVRGDADYLLASWYPDSRPAELDLGDATATRWLGLEVKRHVPVDADHAAVEFVARYKVGGAPAVRLHEVSRFVRESGRWYYLDGSFPAR</sequence>
<dbReference type="InterPro" id="IPR032710">
    <property type="entry name" value="NTF2-like_dom_sf"/>
</dbReference>
<evidence type="ECO:0000256" key="2">
    <source>
        <dbReference type="HAMAP-Rule" id="MF_00612"/>
    </source>
</evidence>
<dbReference type="EMBL" id="JASGBI010000001">
    <property type="protein sequence ID" value="MDI9238025.1"/>
    <property type="molecule type" value="Genomic_DNA"/>
</dbReference>
<keyword evidence="5" id="KW-1185">Reference proteome</keyword>
<feature type="domain" description="YchJ-like middle NTF2-like" evidence="3">
    <location>
        <begin position="27"/>
        <end position="122"/>
    </location>
</feature>
<dbReference type="Proteomes" id="UP001321580">
    <property type="component" value="Unassembled WGS sequence"/>
</dbReference>
<dbReference type="InterPro" id="IPR023006">
    <property type="entry name" value="YchJ-like"/>
</dbReference>
<evidence type="ECO:0000313" key="5">
    <source>
        <dbReference type="Proteomes" id="UP001321580"/>
    </source>
</evidence>
<dbReference type="PANTHER" id="PTHR33747">
    <property type="entry name" value="UPF0225 PROTEIN SCO1677"/>
    <property type="match status" value="1"/>
</dbReference>
<proteinExistence type="inferred from homology"/>
<dbReference type="Pfam" id="PF02810">
    <property type="entry name" value="SEC-C"/>
    <property type="match status" value="1"/>
</dbReference>
<gene>
    <name evidence="4" type="ORF">QLQ15_03780</name>
</gene>
<evidence type="ECO:0000256" key="1">
    <source>
        <dbReference type="ARBA" id="ARBA00010839"/>
    </source>
</evidence>
<dbReference type="SUPFAM" id="SSF54427">
    <property type="entry name" value="NTF2-like"/>
    <property type="match status" value="1"/>
</dbReference>
<evidence type="ECO:0000259" key="3">
    <source>
        <dbReference type="Pfam" id="PF17775"/>
    </source>
</evidence>
<accession>A0ABT6XDP1</accession>
<protein>
    <recommendedName>
        <fullName evidence="2">UPF0225 protein QLQ15_03780</fullName>
    </recommendedName>
</protein>
<dbReference type="HAMAP" id="MF_00612">
    <property type="entry name" value="UPF0225"/>
    <property type="match status" value="1"/>
</dbReference>
<reference evidence="4 5" key="1">
    <citation type="submission" date="2023-05" db="EMBL/GenBank/DDBJ databases">
        <title>Lysobacter sp. strain LF1 Genome sequencing and assembly.</title>
        <authorList>
            <person name="Jung Y."/>
        </authorList>
    </citation>
    <scope>NUCLEOTIDE SEQUENCE [LARGE SCALE GENOMIC DNA]</scope>
    <source>
        <strain evidence="4 5">LF1</strain>
    </source>
</reference>
<dbReference type="InterPro" id="IPR048469">
    <property type="entry name" value="YchJ-like_M"/>
</dbReference>
<dbReference type="Pfam" id="PF17775">
    <property type="entry name" value="YchJ_M-like"/>
    <property type="match status" value="1"/>
</dbReference>
<dbReference type="Gene3D" id="3.10.450.50">
    <property type="match status" value="1"/>
</dbReference>